<dbReference type="PANTHER" id="PTHR24028">
    <property type="entry name" value="CADHERIN-87A"/>
    <property type="match status" value="1"/>
</dbReference>
<dbReference type="PANTHER" id="PTHR24028:SF328">
    <property type="entry name" value="CADHERIN-3"/>
    <property type="match status" value="1"/>
</dbReference>
<name>A0A914HNG8_GLORO</name>
<evidence type="ECO:0000256" key="6">
    <source>
        <dbReference type="ARBA" id="ARBA00022837"/>
    </source>
</evidence>
<comment type="subcellular location">
    <subcellularLocation>
        <location evidence="1">Cell membrane</location>
        <topology evidence="1">Single-pass type I membrane protein</topology>
    </subcellularLocation>
</comment>
<dbReference type="SUPFAM" id="SSF49313">
    <property type="entry name" value="Cadherin-like"/>
    <property type="match status" value="3"/>
</dbReference>
<proteinExistence type="predicted"/>
<dbReference type="AlphaFoldDB" id="A0A914HNG8"/>
<feature type="signal peptide" evidence="12">
    <location>
        <begin position="1"/>
        <end position="19"/>
    </location>
</feature>
<reference evidence="15" key="1">
    <citation type="submission" date="2022-11" db="UniProtKB">
        <authorList>
            <consortium name="WormBaseParasite"/>
        </authorList>
    </citation>
    <scope>IDENTIFICATION</scope>
</reference>
<keyword evidence="2" id="KW-1003">Cell membrane</keyword>
<dbReference type="PRINTS" id="PR00205">
    <property type="entry name" value="CADHERIN"/>
</dbReference>
<keyword evidence="4 12" id="KW-0732">Signal</keyword>
<evidence type="ECO:0000256" key="2">
    <source>
        <dbReference type="ARBA" id="ARBA00022475"/>
    </source>
</evidence>
<keyword evidence="9" id="KW-0325">Glycoprotein</keyword>
<evidence type="ECO:0000256" key="11">
    <source>
        <dbReference type="SAM" id="MobiDB-lite"/>
    </source>
</evidence>
<dbReference type="SMART" id="SM00112">
    <property type="entry name" value="CA"/>
    <property type="match status" value="5"/>
</dbReference>
<dbReference type="Gene3D" id="2.60.40.60">
    <property type="entry name" value="Cadherins"/>
    <property type="match status" value="4"/>
</dbReference>
<organism evidence="14 15">
    <name type="scientific">Globodera rostochiensis</name>
    <name type="common">Golden nematode worm</name>
    <name type="synonym">Heterodera rostochiensis</name>
    <dbReference type="NCBI Taxonomy" id="31243"/>
    <lineage>
        <taxon>Eukaryota</taxon>
        <taxon>Metazoa</taxon>
        <taxon>Ecdysozoa</taxon>
        <taxon>Nematoda</taxon>
        <taxon>Chromadorea</taxon>
        <taxon>Rhabditida</taxon>
        <taxon>Tylenchina</taxon>
        <taxon>Tylenchomorpha</taxon>
        <taxon>Tylenchoidea</taxon>
        <taxon>Heteroderidae</taxon>
        <taxon>Heteroderinae</taxon>
        <taxon>Globodera</taxon>
    </lineage>
</organism>
<dbReference type="WBParaSite" id="Gr19_v10_g2924.t1">
    <property type="protein sequence ID" value="Gr19_v10_g2924.t1"/>
    <property type="gene ID" value="Gr19_v10_g2924"/>
</dbReference>
<keyword evidence="6 10" id="KW-0106">Calcium</keyword>
<feature type="domain" description="Cadherin" evidence="13">
    <location>
        <begin position="256"/>
        <end position="375"/>
    </location>
</feature>
<dbReference type="GO" id="GO:0005509">
    <property type="term" value="F:calcium ion binding"/>
    <property type="evidence" value="ECO:0007669"/>
    <property type="project" value="UniProtKB-UniRule"/>
</dbReference>
<feature type="domain" description="Cadherin" evidence="13">
    <location>
        <begin position="137"/>
        <end position="255"/>
    </location>
</feature>
<feature type="region of interest" description="Disordered" evidence="11">
    <location>
        <begin position="180"/>
        <end position="203"/>
    </location>
</feature>
<dbReference type="GO" id="GO:0007156">
    <property type="term" value="P:homophilic cell adhesion via plasma membrane adhesion molecules"/>
    <property type="evidence" value="ECO:0007669"/>
    <property type="project" value="InterPro"/>
</dbReference>
<sequence length="652" mass="72166">MLLFVLLLCFVNLCHHLNAVDELERVFRVSESVPDSANIGFINGQPSEDNSKQNFFIVFPPSIDGKDNGAAEKLLQVDERTGEVALRHGQSLDFERERRLYVLAVPVDGSAPVSVIVQVQDENDNAPQFPVGNVRLEVSEYARINTVLGLPLARDADAPPFDVQRYRIASGNVNNAFRLAQPQQQQQQQQQHTKQQQQNNNINELELVVNGRLDREYRSRYELLIEAIDGGRPTKVGSMRVQIDVLDANDNHPEFVQPRYAARISPNTAPGIPILRVGAKDPDARENGRVEYGIISQSVVGPQPSSSIPTAPFRLDPQSGTLSLAQAVPPLAHSITFDILIRARDHGVPDALESSTTVEVIVDGTSDVLGQTPNMASLSVIWLTDDGTGENVPEGLPLGYVLARVAIERTLRGRAVQEEEEQKQLEDSLNLSLLGAQATVCLRQTDSEHIYLLVVCGQFDREQTPELRMDLLVRNMSDVLLDHPVRLVLLDINDNAPRWNQSHFQFQWAIGAFEPGHGEEDDSIQNESAERIGADYGNYIRLVATDADAGENGRVRYSTIGTDLFGIEPELGILTLDEDKLPICPMDTSSFQVQAEDHGNPSPLRSRVNITVRFVHAQPAQRVHFAQSVYEVRVAEDAQPGTCVLQALGQKH</sequence>
<keyword evidence="7" id="KW-1133">Transmembrane helix</keyword>
<dbReference type="InterPro" id="IPR050174">
    <property type="entry name" value="Protocadherin/Cadherin-CA"/>
</dbReference>
<evidence type="ECO:0000256" key="4">
    <source>
        <dbReference type="ARBA" id="ARBA00022729"/>
    </source>
</evidence>
<evidence type="ECO:0000313" key="15">
    <source>
        <dbReference type="WBParaSite" id="Gr19_v10_g2924.t1"/>
    </source>
</evidence>
<keyword evidence="14" id="KW-1185">Reference proteome</keyword>
<accession>A0A914HNG8</accession>
<feature type="chain" id="PRO_5036687890" evidence="12">
    <location>
        <begin position="20"/>
        <end position="652"/>
    </location>
</feature>
<feature type="compositionally biased region" description="Low complexity" evidence="11">
    <location>
        <begin position="181"/>
        <end position="203"/>
    </location>
</feature>
<evidence type="ECO:0000256" key="9">
    <source>
        <dbReference type="ARBA" id="ARBA00023180"/>
    </source>
</evidence>
<evidence type="ECO:0000256" key="12">
    <source>
        <dbReference type="SAM" id="SignalP"/>
    </source>
</evidence>
<keyword evidence="8" id="KW-0472">Membrane</keyword>
<keyword evidence="5" id="KW-0677">Repeat</keyword>
<evidence type="ECO:0000259" key="13">
    <source>
        <dbReference type="PROSITE" id="PS50268"/>
    </source>
</evidence>
<dbReference type="CDD" id="cd11304">
    <property type="entry name" value="Cadherin_repeat"/>
    <property type="match status" value="4"/>
</dbReference>
<feature type="domain" description="Cadherin" evidence="13">
    <location>
        <begin position="541"/>
        <end position="625"/>
    </location>
</feature>
<evidence type="ECO:0000256" key="1">
    <source>
        <dbReference type="ARBA" id="ARBA00004251"/>
    </source>
</evidence>
<feature type="domain" description="Cadherin" evidence="13">
    <location>
        <begin position="21"/>
        <end position="129"/>
    </location>
</feature>
<keyword evidence="3" id="KW-0812">Transmembrane</keyword>
<dbReference type="GO" id="GO:0005886">
    <property type="term" value="C:plasma membrane"/>
    <property type="evidence" value="ECO:0007669"/>
    <property type="project" value="UniProtKB-SubCell"/>
</dbReference>
<evidence type="ECO:0000256" key="10">
    <source>
        <dbReference type="PROSITE-ProRule" id="PRU00043"/>
    </source>
</evidence>
<dbReference type="Proteomes" id="UP000887572">
    <property type="component" value="Unplaced"/>
</dbReference>
<evidence type="ECO:0000256" key="3">
    <source>
        <dbReference type="ARBA" id="ARBA00022692"/>
    </source>
</evidence>
<dbReference type="InterPro" id="IPR002126">
    <property type="entry name" value="Cadherin-like_dom"/>
</dbReference>
<dbReference type="PROSITE" id="PS00232">
    <property type="entry name" value="CADHERIN_1"/>
    <property type="match status" value="2"/>
</dbReference>
<evidence type="ECO:0000256" key="7">
    <source>
        <dbReference type="ARBA" id="ARBA00022989"/>
    </source>
</evidence>
<protein>
    <submittedName>
        <fullName evidence="15">Cadherin domain-containing protein</fullName>
    </submittedName>
</protein>
<evidence type="ECO:0000256" key="5">
    <source>
        <dbReference type="ARBA" id="ARBA00022737"/>
    </source>
</evidence>
<evidence type="ECO:0000256" key="8">
    <source>
        <dbReference type="ARBA" id="ARBA00023136"/>
    </source>
</evidence>
<dbReference type="PROSITE" id="PS50268">
    <property type="entry name" value="CADHERIN_2"/>
    <property type="match status" value="4"/>
</dbReference>
<evidence type="ECO:0000313" key="14">
    <source>
        <dbReference type="Proteomes" id="UP000887572"/>
    </source>
</evidence>
<dbReference type="InterPro" id="IPR015919">
    <property type="entry name" value="Cadherin-like_sf"/>
</dbReference>
<dbReference type="Pfam" id="PF00028">
    <property type="entry name" value="Cadherin"/>
    <property type="match status" value="2"/>
</dbReference>
<dbReference type="InterPro" id="IPR020894">
    <property type="entry name" value="Cadherin_CS"/>
</dbReference>
<dbReference type="FunFam" id="2.60.40.60:FF:000007">
    <property type="entry name" value="Protocadherin alpha 2"/>
    <property type="match status" value="1"/>
</dbReference>